<dbReference type="SUPFAM" id="SSF74650">
    <property type="entry name" value="Galactose mutarotase-like"/>
    <property type="match status" value="1"/>
</dbReference>
<evidence type="ECO:0000256" key="2">
    <source>
        <dbReference type="ARBA" id="ARBA00007401"/>
    </source>
</evidence>
<accession>A0AAW9IQ25</accession>
<dbReference type="InterPro" id="IPR008979">
    <property type="entry name" value="Galactose-bd-like_sf"/>
</dbReference>
<dbReference type="SMART" id="SM01038">
    <property type="entry name" value="Bgal_small_N"/>
    <property type="match status" value="1"/>
</dbReference>
<dbReference type="Pfam" id="PF00703">
    <property type="entry name" value="Glyco_hydro_2"/>
    <property type="match status" value="1"/>
</dbReference>
<dbReference type="SUPFAM" id="SSF49303">
    <property type="entry name" value="beta-Galactosidase/glucuronidase domain"/>
    <property type="match status" value="1"/>
</dbReference>
<comment type="catalytic activity">
    <reaction evidence="1 7">
        <text>Hydrolysis of terminal non-reducing beta-D-galactose residues in beta-D-galactosides.</text>
        <dbReference type="EC" id="3.2.1.23"/>
    </reaction>
</comment>
<dbReference type="PANTHER" id="PTHR46323:SF2">
    <property type="entry name" value="BETA-GALACTOSIDASE"/>
    <property type="match status" value="1"/>
</dbReference>
<dbReference type="SUPFAM" id="SSF49785">
    <property type="entry name" value="Galactose-binding domain-like"/>
    <property type="match status" value="1"/>
</dbReference>
<evidence type="ECO:0000256" key="3">
    <source>
        <dbReference type="ARBA" id="ARBA00012756"/>
    </source>
</evidence>
<dbReference type="Gene3D" id="3.20.20.80">
    <property type="entry name" value="Glycosidases"/>
    <property type="match status" value="1"/>
</dbReference>
<dbReference type="RefSeq" id="WP_283695426.1">
    <property type="nucleotide sequence ID" value="NZ_CATNYN010000002.1"/>
</dbReference>
<keyword evidence="5 7" id="KW-0326">Glycosidase</keyword>
<evidence type="ECO:0000256" key="5">
    <source>
        <dbReference type="ARBA" id="ARBA00023295"/>
    </source>
</evidence>
<dbReference type="GO" id="GO:0004565">
    <property type="term" value="F:beta-galactosidase activity"/>
    <property type="evidence" value="ECO:0007669"/>
    <property type="project" value="UniProtKB-EC"/>
</dbReference>
<dbReference type="InterPro" id="IPR006101">
    <property type="entry name" value="Glyco_hydro_2"/>
</dbReference>
<protein>
    <recommendedName>
        <fullName evidence="3 7">Beta-galactosidase</fullName>
        <ecNumber evidence="3 7">3.2.1.23</ecNumber>
    </recommendedName>
    <alternativeName>
        <fullName evidence="6 7">Lactase</fullName>
    </alternativeName>
</protein>
<dbReference type="Pfam" id="PF02837">
    <property type="entry name" value="Glyco_hydro_2_N"/>
    <property type="match status" value="1"/>
</dbReference>
<dbReference type="Pfam" id="PF02836">
    <property type="entry name" value="Glyco_hydro_2_C"/>
    <property type="match status" value="1"/>
</dbReference>
<dbReference type="GO" id="GO:0009341">
    <property type="term" value="C:beta-galactosidase complex"/>
    <property type="evidence" value="ECO:0007669"/>
    <property type="project" value="InterPro"/>
</dbReference>
<dbReference type="InterPro" id="IPR036156">
    <property type="entry name" value="Beta-gal/glucu_dom_sf"/>
</dbReference>
<evidence type="ECO:0000256" key="4">
    <source>
        <dbReference type="ARBA" id="ARBA00022801"/>
    </source>
</evidence>
<dbReference type="InterPro" id="IPR023230">
    <property type="entry name" value="Glyco_hydro_2_CS"/>
</dbReference>
<organism evidence="9 10">
    <name type="scientific">Clostridium perfringens</name>
    <dbReference type="NCBI Taxonomy" id="1502"/>
    <lineage>
        <taxon>Bacteria</taxon>
        <taxon>Bacillati</taxon>
        <taxon>Bacillota</taxon>
        <taxon>Clostridia</taxon>
        <taxon>Eubacteriales</taxon>
        <taxon>Clostridiaceae</taxon>
        <taxon>Clostridium</taxon>
    </lineage>
</organism>
<evidence type="ECO:0000256" key="6">
    <source>
        <dbReference type="ARBA" id="ARBA00032230"/>
    </source>
</evidence>
<dbReference type="EC" id="3.2.1.23" evidence="3 7"/>
<evidence type="ECO:0000313" key="10">
    <source>
        <dbReference type="Proteomes" id="UP001292368"/>
    </source>
</evidence>
<name>A0AAW9IQ25_CLOPF</name>
<dbReference type="AlphaFoldDB" id="A0AAW9IQ25"/>
<dbReference type="Proteomes" id="UP001292368">
    <property type="component" value="Unassembled WGS sequence"/>
</dbReference>
<dbReference type="InterPro" id="IPR050347">
    <property type="entry name" value="Bact_Beta-galactosidase"/>
</dbReference>
<evidence type="ECO:0000256" key="7">
    <source>
        <dbReference type="RuleBase" id="RU361154"/>
    </source>
</evidence>
<keyword evidence="4 7" id="KW-0378">Hydrolase</keyword>
<dbReference type="InterPro" id="IPR004199">
    <property type="entry name" value="B-gal_small/dom_5"/>
</dbReference>
<dbReference type="InterPro" id="IPR006103">
    <property type="entry name" value="Glyco_hydro_2_cat"/>
</dbReference>
<dbReference type="InterPro" id="IPR013783">
    <property type="entry name" value="Ig-like_fold"/>
</dbReference>
<proteinExistence type="inferred from homology"/>
<dbReference type="GO" id="GO:0030246">
    <property type="term" value="F:carbohydrate binding"/>
    <property type="evidence" value="ECO:0007669"/>
    <property type="project" value="InterPro"/>
</dbReference>
<evidence type="ECO:0000259" key="8">
    <source>
        <dbReference type="SMART" id="SM01038"/>
    </source>
</evidence>
<dbReference type="InterPro" id="IPR017853">
    <property type="entry name" value="GH"/>
</dbReference>
<feature type="domain" description="Beta galactosidase small chain/" evidence="8">
    <location>
        <begin position="735"/>
        <end position="1003"/>
    </location>
</feature>
<dbReference type="InterPro" id="IPR011013">
    <property type="entry name" value="Gal_mutarotase_sf_dom"/>
</dbReference>
<sequence length="1012" mass="118172">MILKNEYHEDISKLHVNMMPRRSYYVPFVDTDEALNIKNRSKQVNFFSLNGKWEFNYFDSLQKVKEFDDINQISFSDNIDVPSLWQLNGYDYNQYTNVKYPIPFDPPFVPINNPCGIYKRDFEIEILPENYDYNINFEGVDSCFYFWINDNFVGYSQISHSISEFDITEFLVKGKNTITVLVLKWCDGTYFEDQDKFRMSGIFRDVYILRRAKKRIVDYKITQSIDFSAKEGKLDLEVLSNIGNPKGKYYLLNPNNHMIASGNIDNNKVQINIKNVELWSAEIPNLYTLLIETEHEVIKERIGMREIKIENSILKINNKTIKLRGVNHHDSNPTKGYVMTYDDMILDLKIMKECNVNSIRTAHYPKSPIFYELCDEYGFYVMSEADIEIHGVVELYGLGYLDNYNMIADDKVYEKVIIDRVDSSIVPFKNKSCIFMWSLGNESGFGCNFESGLEYARKLDPTRPLHYEGAHYASKERENDFTNIDVISRMYISIEEVKDYFEKGIDKPLILCEYAHAMGNGPGGLQDYDEMIQKYDQFAGAYVWEWCDHAILINEDVNSKKAYGYGGDFEEENHDGNFCVDGLVYPDRTPHTGLLEYKNINRPIRAIEFDKVEKSVKLKNMLDFRDAGEFLDVNYKVFLDGEIISGDDIDLESLKAKEEKWYDLSMPELPKGIITILFQYKVKNNNHLYEKGEVLGFDNFIIKNGVDNISSVDKIIKSTINEQKFYVEETVNKIKVINNEFIYNYNKNTGSFDFIQSLGETFIDDPMKFIIWRAPTDNDRKIKNLWIEAGFNQITTRVYNSKIKEFSNRVEITSDLSLIPPYRERVLNINVTWSIYSEGLIKCYVKGDKNMKTPYLPRFGVELKLNKSYEGVSYFGFGPYENYVDKNSSCYLGRFNSKVSEMHEDYIRPQENGAHHYCREVAINNEKGKVYVLSENDFAFNVSHFSLNQLTNANHNFELHEEEATYLIVDYKQSGIGSNSCGPDLDEEYRLNEKEFSYDFYLKFVKDNIKDN</sequence>
<dbReference type="GO" id="GO:0005990">
    <property type="term" value="P:lactose catabolic process"/>
    <property type="evidence" value="ECO:0007669"/>
    <property type="project" value="TreeGrafter"/>
</dbReference>
<gene>
    <name evidence="9" type="ORF">GNF77_03830</name>
</gene>
<comment type="similarity">
    <text evidence="2 7">Belongs to the glycosyl hydrolase 2 family.</text>
</comment>
<evidence type="ECO:0000313" key="9">
    <source>
        <dbReference type="EMBL" id="MDZ5008048.1"/>
    </source>
</evidence>
<dbReference type="Pfam" id="PF02929">
    <property type="entry name" value="Bgal_small_N"/>
    <property type="match status" value="1"/>
</dbReference>
<evidence type="ECO:0000256" key="1">
    <source>
        <dbReference type="ARBA" id="ARBA00001412"/>
    </source>
</evidence>
<comment type="caution">
    <text evidence="9">The sequence shown here is derived from an EMBL/GenBank/DDBJ whole genome shotgun (WGS) entry which is preliminary data.</text>
</comment>
<dbReference type="PANTHER" id="PTHR46323">
    <property type="entry name" value="BETA-GALACTOSIDASE"/>
    <property type="match status" value="1"/>
</dbReference>
<dbReference type="Gene3D" id="2.60.120.260">
    <property type="entry name" value="Galactose-binding domain-like"/>
    <property type="match status" value="1"/>
</dbReference>
<dbReference type="InterPro" id="IPR006104">
    <property type="entry name" value="Glyco_hydro_2_N"/>
</dbReference>
<reference evidence="9" key="1">
    <citation type="submission" date="2019-11" db="EMBL/GenBank/DDBJ databases">
        <title>Characterization of Clostridium perfringens isolates from swine manure treated agricultural soils.</title>
        <authorList>
            <person name="Wushke S.T."/>
        </authorList>
    </citation>
    <scope>NUCLEOTIDE SEQUENCE</scope>
    <source>
        <strain evidence="9">V2</strain>
    </source>
</reference>
<dbReference type="PROSITE" id="PS00719">
    <property type="entry name" value="GLYCOSYL_HYDROL_F2_1"/>
    <property type="match status" value="1"/>
</dbReference>
<dbReference type="InterPro" id="IPR006102">
    <property type="entry name" value="Ig-like_GH2"/>
</dbReference>
<dbReference type="EMBL" id="WNVM01000002">
    <property type="protein sequence ID" value="MDZ5008048.1"/>
    <property type="molecule type" value="Genomic_DNA"/>
</dbReference>
<dbReference type="Gene3D" id="2.70.98.10">
    <property type="match status" value="1"/>
</dbReference>
<dbReference type="SUPFAM" id="SSF51445">
    <property type="entry name" value="(Trans)glycosidases"/>
    <property type="match status" value="1"/>
</dbReference>
<dbReference type="InterPro" id="IPR014718">
    <property type="entry name" value="GH-type_carb-bd"/>
</dbReference>
<dbReference type="PRINTS" id="PR00132">
    <property type="entry name" value="GLHYDRLASE2"/>
</dbReference>
<dbReference type="Gene3D" id="2.60.40.10">
    <property type="entry name" value="Immunoglobulins"/>
    <property type="match status" value="2"/>
</dbReference>